<accession>A0A085MNV2</accession>
<evidence type="ECO:0000256" key="2">
    <source>
        <dbReference type="ARBA" id="ARBA00005375"/>
    </source>
</evidence>
<dbReference type="Proteomes" id="UP000030758">
    <property type="component" value="Unassembled WGS sequence"/>
</dbReference>
<dbReference type="EC" id="3.1.3.2" evidence="3"/>
<dbReference type="Gene3D" id="3.40.50.1240">
    <property type="entry name" value="Phosphoglycerate mutase-like"/>
    <property type="match status" value="1"/>
</dbReference>
<dbReference type="PROSITE" id="PS00616">
    <property type="entry name" value="HIS_ACID_PHOSPHAT_1"/>
    <property type="match status" value="1"/>
</dbReference>
<comment type="catalytic activity">
    <reaction evidence="1">
        <text>a phosphate monoester + H2O = an alcohol + phosphate</text>
        <dbReference type="Rhea" id="RHEA:15017"/>
        <dbReference type="ChEBI" id="CHEBI:15377"/>
        <dbReference type="ChEBI" id="CHEBI:30879"/>
        <dbReference type="ChEBI" id="CHEBI:43474"/>
        <dbReference type="ChEBI" id="CHEBI:67140"/>
        <dbReference type="EC" id="3.1.3.2"/>
    </reaction>
</comment>
<evidence type="ECO:0000313" key="10">
    <source>
        <dbReference type="Proteomes" id="UP000030764"/>
    </source>
</evidence>
<organism evidence="8 10">
    <name type="scientific">Trichuris suis</name>
    <name type="common">pig whipworm</name>
    <dbReference type="NCBI Taxonomy" id="68888"/>
    <lineage>
        <taxon>Eukaryota</taxon>
        <taxon>Metazoa</taxon>
        <taxon>Ecdysozoa</taxon>
        <taxon>Nematoda</taxon>
        <taxon>Enoplea</taxon>
        <taxon>Dorylaimia</taxon>
        <taxon>Trichinellida</taxon>
        <taxon>Trichuridae</taxon>
        <taxon>Trichuris</taxon>
    </lineage>
</organism>
<evidence type="ECO:0000256" key="6">
    <source>
        <dbReference type="ARBA" id="ARBA00023157"/>
    </source>
</evidence>
<dbReference type="PANTHER" id="PTHR11567:SF211">
    <property type="entry name" value="PROSTATIC ACID PHOSPHATASE"/>
    <property type="match status" value="1"/>
</dbReference>
<protein>
    <recommendedName>
        <fullName evidence="3">acid phosphatase</fullName>
        <ecNumber evidence="3">3.1.3.2</ecNumber>
    </recommendedName>
</protein>
<evidence type="ECO:0000256" key="4">
    <source>
        <dbReference type="ARBA" id="ARBA00022729"/>
    </source>
</evidence>
<dbReference type="GO" id="GO:0003993">
    <property type="term" value="F:acid phosphatase activity"/>
    <property type="evidence" value="ECO:0007669"/>
    <property type="project" value="UniProtKB-EC"/>
</dbReference>
<evidence type="ECO:0000256" key="3">
    <source>
        <dbReference type="ARBA" id="ARBA00012646"/>
    </source>
</evidence>
<dbReference type="Proteomes" id="UP000030764">
    <property type="component" value="Unassembled WGS sequence"/>
</dbReference>
<dbReference type="InterPro" id="IPR029033">
    <property type="entry name" value="His_PPase_superfam"/>
</dbReference>
<keyword evidence="7" id="KW-0325">Glycoprotein</keyword>
<keyword evidence="6" id="KW-1015">Disulfide bond</keyword>
<feature type="non-terminal residue" evidence="8">
    <location>
        <position position="455"/>
    </location>
</feature>
<name>A0A085MNV2_9BILA</name>
<dbReference type="PANTHER" id="PTHR11567">
    <property type="entry name" value="ACID PHOSPHATASE-RELATED"/>
    <property type="match status" value="1"/>
</dbReference>
<comment type="similarity">
    <text evidence="2">Belongs to the histidine acid phosphatase family.</text>
</comment>
<gene>
    <name evidence="8" type="ORF">M513_00061</name>
    <name evidence="9" type="ORF">M514_00061</name>
</gene>
<dbReference type="InterPro" id="IPR000560">
    <property type="entry name" value="His_Pase_clade-2"/>
</dbReference>
<dbReference type="CDD" id="cd07061">
    <property type="entry name" value="HP_HAP_like"/>
    <property type="match status" value="1"/>
</dbReference>
<dbReference type="InterPro" id="IPR033379">
    <property type="entry name" value="Acid_Pase_AS"/>
</dbReference>
<proteinExistence type="inferred from homology"/>
<dbReference type="InterPro" id="IPR050645">
    <property type="entry name" value="Histidine_acid_phosphatase"/>
</dbReference>
<dbReference type="EMBL" id="KL363182">
    <property type="protein sequence ID" value="KFD58898.1"/>
    <property type="molecule type" value="Genomic_DNA"/>
</dbReference>
<keyword evidence="4" id="KW-0732">Signal</keyword>
<dbReference type="EMBL" id="KL367475">
    <property type="protein sequence ID" value="KFD72924.1"/>
    <property type="molecule type" value="Genomic_DNA"/>
</dbReference>
<keyword evidence="10" id="KW-1185">Reference proteome</keyword>
<dbReference type="Pfam" id="PF00328">
    <property type="entry name" value="His_Phos_2"/>
    <property type="match status" value="1"/>
</dbReference>
<keyword evidence="5" id="KW-0378">Hydrolase</keyword>
<evidence type="ECO:0000256" key="7">
    <source>
        <dbReference type="ARBA" id="ARBA00023180"/>
    </source>
</evidence>
<evidence type="ECO:0000313" key="9">
    <source>
        <dbReference type="EMBL" id="KFD72924.1"/>
    </source>
</evidence>
<evidence type="ECO:0000313" key="8">
    <source>
        <dbReference type="EMBL" id="KFD58898.1"/>
    </source>
</evidence>
<evidence type="ECO:0000256" key="5">
    <source>
        <dbReference type="ARBA" id="ARBA00022801"/>
    </source>
</evidence>
<reference evidence="8 10" key="1">
    <citation type="journal article" date="2014" name="Nat. Genet.">
        <title>Genome and transcriptome of the porcine whipworm Trichuris suis.</title>
        <authorList>
            <person name="Jex A.R."/>
            <person name="Nejsum P."/>
            <person name="Schwarz E.M."/>
            <person name="Hu L."/>
            <person name="Young N.D."/>
            <person name="Hall R.S."/>
            <person name="Korhonen P.K."/>
            <person name="Liao S."/>
            <person name="Thamsborg S."/>
            <person name="Xia J."/>
            <person name="Xu P."/>
            <person name="Wang S."/>
            <person name="Scheerlinck J.P."/>
            <person name="Hofmann A."/>
            <person name="Sternberg P.W."/>
            <person name="Wang J."/>
            <person name="Gasser R.B."/>
        </authorList>
    </citation>
    <scope>NUCLEOTIDE SEQUENCE [LARGE SCALE GENOMIC DNA]</scope>
    <source>
        <strain evidence="9">DCEP-RM93F</strain>
        <strain evidence="8">DCEP-RM93M</strain>
    </source>
</reference>
<feature type="non-terminal residue" evidence="8">
    <location>
        <position position="1"/>
    </location>
</feature>
<dbReference type="AlphaFoldDB" id="A0A085MNV2"/>
<dbReference type="SUPFAM" id="SSF53254">
    <property type="entry name" value="Phosphoglycerate mutase-like"/>
    <property type="match status" value="1"/>
</dbReference>
<sequence length="455" mass="52121">LDGSETTAVAEKASVLKFLTFSEPEKFQSVTLRMNKLKSVLLLISFYVVTSQSEKTLELVQVIFRHGHRTPSQLIPSDKNNALETWYPGLGELTKQGMRQQYELGKLLANHYMNHFELMNPNEAFYQIYVHSSDFNRTITSALCNMAGFFSSSSNRTPTFPGWPVNWSPVPIHTVKLIDDSTMWTFAPCPAADALIENEVKKSSEYVKIEKENAHMFEWLSNKTGKMVNFYNVWTIDDPLMIMREGSPEDWDENAHPLPEWVTEDVYEKVRYLHRASNAFIFNHEKIKKLRGGLLIGEIVNRMRQKQAALSGRNLRSLSWIKNLKYFVYSGHDLNILVLMEILGVINGTEPIEMPGYCSCLAFELWRYENGTYEVKVYLREGPNSAVFKPLQVTGCPQLPNGCEISSFESRNSKYFVHDWKAECAVGKSSSFHLSSFLVWMIAFVSWISGKVIQP</sequence>
<evidence type="ECO:0000256" key="1">
    <source>
        <dbReference type="ARBA" id="ARBA00000032"/>
    </source>
</evidence>